<evidence type="ECO:0000313" key="3">
    <source>
        <dbReference type="Proteomes" id="UP000054549"/>
    </source>
</evidence>
<accession>A0A0C2TTJ7</accession>
<gene>
    <name evidence="2" type="ORF">M378DRAFT_66356</name>
</gene>
<evidence type="ECO:0008006" key="4">
    <source>
        <dbReference type="Google" id="ProtNLM"/>
    </source>
</evidence>
<proteinExistence type="predicted"/>
<sequence>MSSRRQSPTPRRVVPIKRADGEPLTRSDIQYDLLSTIFNDDTDAFTNPWKKSTLTSFKDLYIDAILNSPKATKALKDKMISSPLFATSFAMLSLLVNVGRINTTMSFFPEMKTAIRTYHPIPALQKTEGNLQDAPRIKHILKASLLAEEANASPITPQDIISRSNEGRRPSTSITNLLFVLASHSKYFKATEDYPQLDFLDLFLRTEASSASRGQAFLWTCWKFLEQHNDDKSNPFSEPGAAAPTFVLLSREQALLENVDPEEDKIIAEKLIASRSQIVINNSIKEAQKEAVRTADDLSRELQASTVDDKLKAHHHELSSTRIKAAQAAKDRKAMADKTRRERMREKARERPEESDGDGQEFVDRQSDLVTGDTRPRQVNYMSQPSSSHHHRSLSPGARSSTHHQRRYAPYKSHKHEDYVAAQLQRMRTALPPSMTMLQYAWHTIVATDPLVDSDEELGDDNTRLDYREFCFCPYDLT</sequence>
<dbReference type="PANTHER" id="PTHR37287">
    <property type="entry name" value="INO EIGHTY SUBUNIT 1"/>
    <property type="match status" value="1"/>
</dbReference>
<dbReference type="GO" id="GO:0031011">
    <property type="term" value="C:Ino80 complex"/>
    <property type="evidence" value="ECO:0007669"/>
    <property type="project" value="InterPro"/>
</dbReference>
<dbReference type="EMBL" id="KN818223">
    <property type="protein sequence ID" value="KIL70634.1"/>
    <property type="molecule type" value="Genomic_DNA"/>
</dbReference>
<dbReference type="InterPro" id="IPR038014">
    <property type="entry name" value="Ies1"/>
</dbReference>
<dbReference type="InParanoid" id="A0A0C2TTJ7"/>
<dbReference type="STRING" id="946122.A0A0C2TTJ7"/>
<dbReference type="PANTHER" id="PTHR37287:SF1">
    <property type="entry name" value="INO EIGHTY SUBUNIT 1"/>
    <property type="match status" value="1"/>
</dbReference>
<dbReference type="Proteomes" id="UP000054549">
    <property type="component" value="Unassembled WGS sequence"/>
</dbReference>
<reference evidence="2 3" key="1">
    <citation type="submission" date="2014-04" db="EMBL/GenBank/DDBJ databases">
        <title>Evolutionary Origins and Diversification of the Mycorrhizal Mutualists.</title>
        <authorList>
            <consortium name="DOE Joint Genome Institute"/>
            <consortium name="Mycorrhizal Genomics Consortium"/>
            <person name="Kohler A."/>
            <person name="Kuo A."/>
            <person name="Nagy L.G."/>
            <person name="Floudas D."/>
            <person name="Copeland A."/>
            <person name="Barry K.W."/>
            <person name="Cichocki N."/>
            <person name="Veneault-Fourrey C."/>
            <person name="LaButti K."/>
            <person name="Lindquist E.A."/>
            <person name="Lipzen A."/>
            <person name="Lundell T."/>
            <person name="Morin E."/>
            <person name="Murat C."/>
            <person name="Riley R."/>
            <person name="Ohm R."/>
            <person name="Sun H."/>
            <person name="Tunlid A."/>
            <person name="Henrissat B."/>
            <person name="Grigoriev I.V."/>
            <person name="Hibbett D.S."/>
            <person name="Martin F."/>
        </authorList>
    </citation>
    <scope>NUCLEOTIDE SEQUENCE [LARGE SCALE GENOMIC DNA]</scope>
    <source>
        <strain evidence="2 3">Koide BX008</strain>
    </source>
</reference>
<dbReference type="OrthoDB" id="5413003at2759"/>
<feature type="compositionally biased region" description="Basic and acidic residues" evidence="1">
    <location>
        <begin position="308"/>
        <end position="319"/>
    </location>
</feature>
<evidence type="ECO:0000313" key="2">
    <source>
        <dbReference type="EMBL" id="KIL70634.1"/>
    </source>
</evidence>
<name>A0A0C2TTJ7_AMAMK</name>
<feature type="compositionally biased region" description="Basic residues" evidence="1">
    <location>
        <begin position="401"/>
        <end position="414"/>
    </location>
</feature>
<keyword evidence="3" id="KW-1185">Reference proteome</keyword>
<organism evidence="2 3">
    <name type="scientific">Amanita muscaria (strain Koide BX008)</name>
    <dbReference type="NCBI Taxonomy" id="946122"/>
    <lineage>
        <taxon>Eukaryota</taxon>
        <taxon>Fungi</taxon>
        <taxon>Dikarya</taxon>
        <taxon>Basidiomycota</taxon>
        <taxon>Agaricomycotina</taxon>
        <taxon>Agaricomycetes</taxon>
        <taxon>Agaricomycetidae</taxon>
        <taxon>Agaricales</taxon>
        <taxon>Pluteineae</taxon>
        <taxon>Amanitaceae</taxon>
        <taxon>Amanita</taxon>
    </lineage>
</organism>
<protein>
    <recommendedName>
        <fullName evidence="4">Ino eighty subunit 1</fullName>
    </recommendedName>
</protein>
<feature type="region of interest" description="Disordered" evidence="1">
    <location>
        <begin position="308"/>
        <end position="414"/>
    </location>
</feature>
<dbReference type="AlphaFoldDB" id="A0A0C2TTJ7"/>
<feature type="compositionally biased region" description="Basic and acidic residues" evidence="1">
    <location>
        <begin position="329"/>
        <end position="354"/>
    </location>
</feature>
<dbReference type="HOGENOM" id="CLU_007606_2_1_1"/>
<evidence type="ECO:0000256" key="1">
    <source>
        <dbReference type="SAM" id="MobiDB-lite"/>
    </source>
</evidence>